<feature type="compositionally biased region" description="Acidic residues" evidence="1">
    <location>
        <begin position="47"/>
        <end position="56"/>
    </location>
</feature>
<evidence type="ECO:0008006" key="4">
    <source>
        <dbReference type="Google" id="ProtNLM"/>
    </source>
</evidence>
<organism evidence="2 3">
    <name type="scientific">Streptomyces flavotricini</name>
    <dbReference type="NCBI Taxonomy" id="66888"/>
    <lineage>
        <taxon>Bacteria</taxon>
        <taxon>Bacillati</taxon>
        <taxon>Actinomycetota</taxon>
        <taxon>Actinomycetes</taxon>
        <taxon>Kitasatosporales</taxon>
        <taxon>Streptomycetaceae</taxon>
        <taxon>Streptomyces</taxon>
    </lineage>
</organism>
<keyword evidence="3" id="KW-1185">Reference proteome</keyword>
<dbReference type="Proteomes" id="UP001520654">
    <property type="component" value="Unassembled WGS sequence"/>
</dbReference>
<dbReference type="Gene3D" id="1.25.10.10">
    <property type="entry name" value="Leucine-rich Repeat Variant"/>
    <property type="match status" value="2"/>
</dbReference>
<name>A0ABS8EF71_9ACTN</name>
<sequence>MSAHLLRGLAANPALPDELLDRLIGRLADGPLARASSQQGAAPATGPDEDEDDEELGPALSERTDLGPARRAALAACDEGAALQLAYAGLLDAAEVDPAARPAVALALLGEGLGPPAWARLLAARPDRAIRRRLASGPGLPLDVVERLAADPDVEVVAELALWTTEPSVAARLAAHPHAEVRRGAASNEATPPTALAALITGEGIAPAVSCLVCEHEEIPFTHDPYCSLTDCDLRGGAACAGGHESTLHEILQQAARNPATPVAAAASLAGHPSMLIRWALAERVDLSQELYARLAADPVPAVRSEVAGNPAIGEPLIRALAAGGADGTAADLARNPRVPLDVLAHLAAVTRLGPVLLPRIASASPAELADAAASADARVRRLVAERRDLAPELRDALAADPDASVVNAVAPHPGLPDALLRAMVARHGVRVLARVATNPDAPPALLEELARHDPPVRRAFRAIAVHPHATAAALLACLDDRRARPLAALHPAMAPEVLVGLLTDDDHEVARAAAANPALPVGVMAGLLTGGP</sequence>
<feature type="region of interest" description="Disordered" evidence="1">
    <location>
        <begin position="34"/>
        <end position="64"/>
    </location>
</feature>
<dbReference type="EMBL" id="JAINUL010000001">
    <property type="protein sequence ID" value="MCC0099791.1"/>
    <property type="molecule type" value="Genomic_DNA"/>
</dbReference>
<reference evidence="2 3" key="1">
    <citation type="submission" date="2021-08" db="EMBL/GenBank/DDBJ databases">
        <title>Genomic Architecture of Streptomyces flavotricini NGL1 and Streptomyces erythrochromogenes HMS4 With Differential Plant Beneficial attributes and laccase production capabilities.</title>
        <authorList>
            <person name="Salwan R."/>
            <person name="Kaur R."/>
            <person name="Sharma V."/>
        </authorList>
    </citation>
    <scope>NUCLEOTIDE SEQUENCE [LARGE SCALE GENOMIC DNA]</scope>
    <source>
        <strain evidence="2 3">NGL1</strain>
    </source>
</reference>
<dbReference type="InterPro" id="IPR011989">
    <property type="entry name" value="ARM-like"/>
</dbReference>
<gene>
    <name evidence="2" type="ORF">K7B10_34430</name>
</gene>
<evidence type="ECO:0000313" key="2">
    <source>
        <dbReference type="EMBL" id="MCC0099791.1"/>
    </source>
</evidence>
<accession>A0ABS8EF71</accession>
<protein>
    <recommendedName>
        <fullName evidence="4">Leucine rich repeat variant</fullName>
    </recommendedName>
</protein>
<proteinExistence type="predicted"/>
<dbReference type="RefSeq" id="WP_229342814.1">
    <property type="nucleotide sequence ID" value="NZ_JAINUL010000001.1"/>
</dbReference>
<evidence type="ECO:0000313" key="3">
    <source>
        <dbReference type="Proteomes" id="UP001520654"/>
    </source>
</evidence>
<comment type="caution">
    <text evidence="2">The sequence shown here is derived from an EMBL/GenBank/DDBJ whole genome shotgun (WGS) entry which is preliminary data.</text>
</comment>
<evidence type="ECO:0000256" key="1">
    <source>
        <dbReference type="SAM" id="MobiDB-lite"/>
    </source>
</evidence>